<organism evidence="2 3">
    <name type="scientific">Streptomyces umbrinus</name>
    <dbReference type="NCBI Taxonomy" id="67370"/>
    <lineage>
        <taxon>Bacteria</taxon>
        <taxon>Bacillati</taxon>
        <taxon>Actinomycetota</taxon>
        <taxon>Actinomycetes</taxon>
        <taxon>Kitasatosporales</taxon>
        <taxon>Streptomycetaceae</taxon>
        <taxon>Streptomyces</taxon>
        <taxon>Streptomyces phaeochromogenes group</taxon>
    </lineage>
</organism>
<dbReference type="EMBL" id="JAUSZI010000002">
    <property type="protein sequence ID" value="MDQ1028021.1"/>
    <property type="molecule type" value="Genomic_DNA"/>
</dbReference>
<feature type="transmembrane region" description="Helical" evidence="1">
    <location>
        <begin position="222"/>
        <end position="240"/>
    </location>
</feature>
<evidence type="ECO:0000256" key="1">
    <source>
        <dbReference type="SAM" id="Phobius"/>
    </source>
</evidence>
<keyword evidence="3" id="KW-1185">Reference proteome</keyword>
<sequence>MLSSRPTYDVRNRALVEFSGDVAEHETLQEALSVQGWKIIKSWSVLGSQQRTRNFYILEIRFLGSRFGVDRGTRKRLERFGDVHSLNLAVCGPEESEYLNIISGASHVGENLEEIKKLLEPPGGRGENWRRRDIASRQLMAFLVGVAAWVMIFGSVAIVEISVLAGILVVVALCAQVSCIRWAVGILDTVHRRRRFWRLMLLAFLSDWFGVGYGLAQHRDSLPLWIIPSFIAAGLIAAGLRLEVRQASWRAVLSWLIPVVITVVFAVFPQFSVVWTASYLHHFGVDADEVSASPENLLGGASGLFGLIVCLLAVPAVLGTIRHFHVGFTDDRQHAASYVALLLLVVFGWLAFLQISSFREANAAKAYASDGRSPAAFYSVTPKLICVIPLEKPADLPGDGPMLNPAVSHLYFGTKDGMAVLWSPADGQKVTVPAQSVRLIEVEKRRCTITTYAFLASDFERTNRLDRSGKEKAENVIQLVRERGVRQISVYSEPARGGAGNTWSPARLDSLADYLSAELGQKILIVERYIDRCDVAGCPEDPQLTVVVPGVA</sequence>
<keyword evidence="1" id="KW-0812">Transmembrane</keyword>
<dbReference type="Proteomes" id="UP001230328">
    <property type="component" value="Unassembled WGS sequence"/>
</dbReference>
<feature type="transmembrane region" description="Helical" evidence="1">
    <location>
        <begin position="196"/>
        <end position="216"/>
    </location>
</feature>
<gene>
    <name evidence="2" type="ORF">QF035_005603</name>
</gene>
<dbReference type="RefSeq" id="WP_307523301.1">
    <property type="nucleotide sequence ID" value="NZ_JAUSZI010000002.1"/>
</dbReference>
<evidence type="ECO:0000313" key="3">
    <source>
        <dbReference type="Proteomes" id="UP001230328"/>
    </source>
</evidence>
<feature type="transmembrane region" description="Helical" evidence="1">
    <location>
        <begin position="252"/>
        <end position="277"/>
    </location>
</feature>
<accession>A0ABU0SWT9</accession>
<name>A0ABU0SWT9_9ACTN</name>
<keyword evidence="1" id="KW-1133">Transmembrane helix</keyword>
<evidence type="ECO:0000313" key="2">
    <source>
        <dbReference type="EMBL" id="MDQ1028021.1"/>
    </source>
</evidence>
<feature type="transmembrane region" description="Helical" evidence="1">
    <location>
        <begin position="297"/>
        <end position="318"/>
    </location>
</feature>
<comment type="caution">
    <text evidence="2">The sequence shown here is derived from an EMBL/GenBank/DDBJ whole genome shotgun (WGS) entry which is preliminary data.</text>
</comment>
<feature type="transmembrane region" description="Helical" evidence="1">
    <location>
        <begin position="139"/>
        <end position="158"/>
    </location>
</feature>
<feature type="transmembrane region" description="Helical" evidence="1">
    <location>
        <begin position="164"/>
        <end position="184"/>
    </location>
</feature>
<proteinExistence type="predicted"/>
<protein>
    <submittedName>
        <fullName evidence="2">Uncharacterized protein</fullName>
    </submittedName>
</protein>
<feature type="transmembrane region" description="Helical" evidence="1">
    <location>
        <begin position="338"/>
        <end position="355"/>
    </location>
</feature>
<keyword evidence="1" id="KW-0472">Membrane</keyword>
<reference evidence="2 3" key="1">
    <citation type="submission" date="2023-07" db="EMBL/GenBank/DDBJ databases">
        <title>Comparative genomics of wheat-associated soil bacteria to identify genetic determinants of phenazine resistance.</title>
        <authorList>
            <person name="Mouncey N."/>
        </authorList>
    </citation>
    <scope>NUCLEOTIDE SEQUENCE [LARGE SCALE GENOMIC DNA]</scope>
    <source>
        <strain evidence="2 3">V2I4</strain>
    </source>
</reference>